<dbReference type="PANTHER" id="PTHR34387">
    <property type="entry name" value="SLR1258 PROTEIN"/>
    <property type="match status" value="1"/>
</dbReference>
<sequence>MTRILATALSSALLLASASAETLKDTLPHISVTGAASEEALPDRAILRLDIVADRPTATEAVAENERKTRSVSDDLVRRGVPIDGIRVVGATLQSVSTEEAAPRSARGKRVSKGFRARSELSVTVASLDEAASLLSRAIDADSNDVRGVEFIVSDERTRLERLRIAAVKDAEQRARNYVEAVGGKLGRIIEIDHQEETAATEADGRAEPSASASGAAFLPLRPGARRLTARVSATWALSR</sequence>
<dbReference type="InterPro" id="IPR052022">
    <property type="entry name" value="26kDa_periplasmic_antigen"/>
</dbReference>
<accession>A0A2D2CV33</accession>
<dbReference type="InterPro" id="IPR007497">
    <property type="entry name" value="SIMPL/DUF541"/>
</dbReference>
<dbReference type="STRING" id="595536.GCA_000178815_00842"/>
<dbReference type="Proteomes" id="UP000230709">
    <property type="component" value="Chromosome"/>
</dbReference>
<evidence type="ECO:0000313" key="3">
    <source>
        <dbReference type="Proteomes" id="UP000230709"/>
    </source>
</evidence>
<keyword evidence="1" id="KW-0732">Signal</keyword>
<name>A0A2D2CV33_METT3</name>
<dbReference type="Gene3D" id="3.30.110.170">
    <property type="entry name" value="Protein of unknown function (DUF541), domain 1"/>
    <property type="match status" value="1"/>
</dbReference>
<organism evidence="2 3">
    <name type="scientific">Methylosinus trichosporium (strain ATCC 35070 / NCIMB 11131 / UNIQEM 75 / OB3b)</name>
    <dbReference type="NCBI Taxonomy" id="595536"/>
    <lineage>
        <taxon>Bacteria</taxon>
        <taxon>Pseudomonadati</taxon>
        <taxon>Pseudomonadota</taxon>
        <taxon>Alphaproteobacteria</taxon>
        <taxon>Hyphomicrobiales</taxon>
        <taxon>Methylocystaceae</taxon>
        <taxon>Methylosinus</taxon>
    </lineage>
</organism>
<gene>
    <name evidence="2" type="ORF">CQW49_00510</name>
</gene>
<dbReference type="KEGG" id="mtw:CQW49_00510"/>
<proteinExistence type="predicted"/>
<feature type="chain" id="PRO_5013723138" evidence="1">
    <location>
        <begin position="21"/>
        <end position="240"/>
    </location>
</feature>
<dbReference type="AlphaFoldDB" id="A0A2D2CV33"/>
<evidence type="ECO:0000256" key="1">
    <source>
        <dbReference type="SAM" id="SignalP"/>
    </source>
</evidence>
<protein>
    <submittedName>
        <fullName evidence="2">DUF541 domain-containing protein</fullName>
    </submittedName>
</protein>
<evidence type="ECO:0000313" key="2">
    <source>
        <dbReference type="EMBL" id="ATQ66540.1"/>
    </source>
</evidence>
<dbReference type="PANTHER" id="PTHR34387:SF1">
    <property type="entry name" value="PERIPLASMIC IMMUNOGENIC PROTEIN"/>
    <property type="match status" value="1"/>
</dbReference>
<dbReference type="GO" id="GO:0006974">
    <property type="term" value="P:DNA damage response"/>
    <property type="evidence" value="ECO:0007669"/>
    <property type="project" value="TreeGrafter"/>
</dbReference>
<dbReference type="EMBL" id="CP023737">
    <property type="protein sequence ID" value="ATQ66540.1"/>
    <property type="molecule type" value="Genomic_DNA"/>
</dbReference>
<keyword evidence="3" id="KW-1185">Reference proteome</keyword>
<feature type="signal peptide" evidence="1">
    <location>
        <begin position="1"/>
        <end position="20"/>
    </location>
</feature>
<dbReference type="RefSeq" id="WP_003611183.1">
    <property type="nucleotide sequence ID" value="NZ_ADVE02000001.1"/>
</dbReference>
<reference evidence="3" key="1">
    <citation type="submission" date="2017-10" db="EMBL/GenBank/DDBJ databases">
        <title>Completed PacBio SMRT sequence of Methylosinus trichosporium OB3b reveals presence of a third large plasmid.</title>
        <authorList>
            <person name="Charles T.C."/>
            <person name="Lynch M.D.J."/>
            <person name="Heil J.R."/>
            <person name="Cheng J."/>
        </authorList>
    </citation>
    <scope>NUCLEOTIDE SEQUENCE [LARGE SCALE GENOMIC DNA]</scope>
    <source>
        <strain evidence="3">OB3b</strain>
    </source>
</reference>
<dbReference type="Pfam" id="PF04402">
    <property type="entry name" value="SIMPL"/>
    <property type="match status" value="1"/>
</dbReference>
<dbReference type="Gene3D" id="3.30.70.2970">
    <property type="entry name" value="Protein of unknown function (DUF541), domain 2"/>
    <property type="match status" value="1"/>
</dbReference>